<dbReference type="OrthoDB" id="1917183at2"/>
<organism evidence="1 2">
    <name type="scientific">Vallicoccus soli</name>
    <dbReference type="NCBI Taxonomy" id="2339232"/>
    <lineage>
        <taxon>Bacteria</taxon>
        <taxon>Bacillati</taxon>
        <taxon>Actinomycetota</taxon>
        <taxon>Actinomycetes</taxon>
        <taxon>Motilibacterales</taxon>
        <taxon>Vallicoccaceae</taxon>
        <taxon>Vallicoccus</taxon>
    </lineage>
</organism>
<protein>
    <submittedName>
        <fullName evidence="1">Uncharacterized protein</fullName>
    </submittedName>
</protein>
<reference evidence="1 2" key="1">
    <citation type="submission" date="2018-09" db="EMBL/GenBank/DDBJ databases">
        <title>YIM 75000 draft genome.</title>
        <authorList>
            <person name="Tang S."/>
            <person name="Feng Y."/>
        </authorList>
    </citation>
    <scope>NUCLEOTIDE SEQUENCE [LARGE SCALE GENOMIC DNA]</scope>
    <source>
        <strain evidence="1 2">YIM 75000</strain>
    </source>
</reference>
<keyword evidence="2" id="KW-1185">Reference proteome</keyword>
<sequence>MDEGVQGVQVRAADGRRSSTRAARAVLAAAARPVDPALAERVLAEPRWRQAYARHVRDLVVAGRADPVAVARAGLAAAQDEHELDGRPVREAVRSAPAAPLGTVVVRGEGERERELALPHAGGVVRGDALLRLADAWVARDVVEPSVAAALRDLVAEPERLDLAGRTVALLGAGAEMSPYAALTRWGASVVAVDLPRPDVQRRLLATARAGAGRVVLPVRGELADEWTGPDALADGAGADLLTEAAAVRDLLARQEGDLVVGNHAYAPGAAFVRLAVAADAVVAALLEERAGTGVASLATPTDAYAVPPEVVAAARARWRRRGPLGALQAPVRVLSRGRAFRPAYADGDAVADVLVVQQGPNYALAKALQRWRGVVAQADGVPVSVGVAPPTATRSVLQNRVLAAAYSGARRFGVETFAPATAATLMAALLVHDLTSPPPAGDLLAAGAAHGGLWRLPYEPRSVLPAAVALGARHLLGGRAGS</sequence>
<name>A0A3A3Z1C6_9ACTN</name>
<comment type="caution">
    <text evidence="1">The sequence shown here is derived from an EMBL/GenBank/DDBJ whole genome shotgun (WGS) entry which is preliminary data.</text>
</comment>
<dbReference type="EMBL" id="QZEZ01000003">
    <property type="protein sequence ID" value="RJK96307.1"/>
    <property type="molecule type" value="Genomic_DNA"/>
</dbReference>
<dbReference type="RefSeq" id="WP_119950038.1">
    <property type="nucleotide sequence ID" value="NZ_QZEZ01000003.1"/>
</dbReference>
<proteinExistence type="predicted"/>
<dbReference type="AlphaFoldDB" id="A0A3A3Z1C6"/>
<dbReference type="Proteomes" id="UP000265614">
    <property type="component" value="Unassembled WGS sequence"/>
</dbReference>
<gene>
    <name evidence="1" type="ORF">D5H78_08625</name>
</gene>
<evidence type="ECO:0000313" key="2">
    <source>
        <dbReference type="Proteomes" id="UP000265614"/>
    </source>
</evidence>
<evidence type="ECO:0000313" key="1">
    <source>
        <dbReference type="EMBL" id="RJK96307.1"/>
    </source>
</evidence>
<accession>A0A3A3Z1C6</accession>